<name>A0A9D9D4X8_9BACL</name>
<proteinExistence type="predicted"/>
<gene>
    <name evidence="1" type="ORF">IAC78_00235</name>
</gene>
<dbReference type="AlphaFoldDB" id="A0A9D9D4X8"/>
<dbReference type="Proteomes" id="UP000823629">
    <property type="component" value="Unassembled WGS sequence"/>
</dbReference>
<protein>
    <submittedName>
        <fullName evidence="1">Uncharacterized protein</fullName>
    </submittedName>
</protein>
<reference evidence="1" key="1">
    <citation type="submission" date="2020-10" db="EMBL/GenBank/DDBJ databases">
        <authorList>
            <person name="Gilroy R."/>
        </authorList>
    </citation>
    <scope>NUCLEOTIDE SEQUENCE</scope>
    <source>
        <strain evidence="1">1748</strain>
    </source>
</reference>
<organism evidence="1 2">
    <name type="scientific">Candidatus Scatoplasma merdavium</name>
    <dbReference type="NCBI Taxonomy" id="2840932"/>
    <lineage>
        <taxon>Bacteria</taxon>
        <taxon>Bacillati</taxon>
        <taxon>Bacillota</taxon>
        <taxon>Bacilli</taxon>
        <taxon>Bacillales</taxon>
        <taxon>Candidatus Scatoplasma</taxon>
    </lineage>
</organism>
<sequence>MRLDELISFKKEFEGYSNARKCDVLLKVSPIYIPIYSICKMNYLSESALLSLLLFKIISSYVCQVFDDKDLVVKLRLEVYLMVRKEFKGFYWPIMTSKVKGVSQESLKIYFHILKDLTEVIKSERM</sequence>
<evidence type="ECO:0000313" key="2">
    <source>
        <dbReference type="Proteomes" id="UP000823629"/>
    </source>
</evidence>
<accession>A0A9D9D4X8</accession>
<evidence type="ECO:0000313" key="1">
    <source>
        <dbReference type="EMBL" id="MBO8413899.1"/>
    </source>
</evidence>
<reference evidence="1" key="2">
    <citation type="journal article" date="2021" name="PeerJ">
        <title>Extensive microbial diversity within the chicken gut microbiome revealed by metagenomics and culture.</title>
        <authorList>
            <person name="Gilroy R."/>
            <person name="Ravi A."/>
            <person name="Getino M."/>
            <person name="Pursley I."/>
            <person name="Horton D.L."/>
            <person name="Alikhan N.F."/>
            <person name="Baker D."/>
            <person name="Gharbi K."/>
            <person name="Hall N."/>
            <person name="Watson M."/>
            <person name="Adriaenssens E.M."/>
            <person name="Foster-Nyarko E."/>
            <person name="Jarju S."/>
            <person name="Secka A."/>
            <person name="Antonio M."/>
            <person name="Oren A."/>
            <person name="Chaudhuri R.R."/>
            <person name="La Ragione R."/>
            <person name="Hildebrand F."/>
            <person name="Pallen M.J."/>
        </authorList>
    </citation>
    <scope>NUCLEOTIDE SEQUENCE</scope>
    <source>
        <strain evidence="1">1748</strain>
    </source>
</reference>
<comment type="caution">
    <text evidence="1">The sequence shown here is derived from an EMBL/GenBank/DDBJ whole genome shotgun (WGS) entry which is preliminary data.</text>
</comment>
<dbReference type="EMBL" id="JADING010000007">
    <property type="protein sequence ID" value="MBO8413899.1"/>
    <property type="molecule type" value="Genomic_DNA"/>
</dbReference>